<evidence type="ECO:0000256" key="1">
    <source>
        <dbReference type="SAM" id="MobiDB-lite"/>
    </source>
</evidence>
<name>A0AAN6MXJ5_9PEZI</name>
<dbReference type="EMBL" id="MU854002">
    <property type="protein sequence ID" value="KAK3934333.1"/>
    <property type="molecule type" value="Genomic_DNA"/>
</dbReference>
<evidence type="ECO:0000313" key="3">
    <source>
        <dbReference type="Proteomes" id="UP001303473"/>
    </source>
</evidence>
<gene>
    <name evidence="2" type="ORF">QBC46DRAFT_83014</name>
</gene>
<evidence type="ECO:0000313" key="2">
    <source>
        <dbReference type="EMBL" id="KAK3934333.1"/>
    </source>
</evidence>
<keyword evidence="3" id="KW-1185">Reference proteome</keyword>
<reference evidence="3" key="1">
    <citation type="journal article" date="2023" name="Mol. Phylogenet. Evol.">
        <title>Genome-scale phylogeny and comparative genomics of the fungal order Sordariales.</title>
        <authorList>
            <person name="Hensen N."/>
            <person name="Bonometti L."/>
            <person name="Westerberg I."/>
            <person name="Brannstrom I.O."/>
            <person name="Guillou S."/>
            <person name="Cros-Aarteil S."/>
            <person name="Calhoun S."/>
            <person name="Haridas S."/>
            <person name="Kuo A."/>
            <person name="Mondo S."/>
            <person name="Pangilinan J."/>
            <person name="Riley R."/>
            <person name="LaButti K."/>
            <person name="Andreopoulos B."/>
            <person name="Lipzen A."/>
            <person name="Chen C."/>
            <person name="Yan M."/>
            <person name="Daum C."/>
            <person name="Ng V."/>
            <person name="Clum A."/>
            <person name="Steindorff A."/>
            <person name="Ohm R.A."/>
            <person name="Martin F."/>
            <person name="Silar P."/>
            <person name="Natvig D.O."/>
            <person name="Lalanne C."/>
            <person name="Gautier V."/>
            <person name="Ament-Velasquez S.L."/>
            <person name="Kruys A."/>
            <person name="Hutchinson M.I."/>
            <person name="Powell A.J."/>
            <person name="Barry K."/>
            <person name="Miller A.N."/>
            <person name="Grigoriev I.V."/>
            <person name="Debuchy R."/>
            <person name="Gladieux P."/>
            <person name="Hiltunen Thoren M."/>
            <person name="Johannesson H."/>
        </authorList>
    </citation>
    <scope>NUCLEOTIDE SEQUENCE [LARGE SCALE GENOMIC DNA]</scope>
    <source>
        <strain evidence="3">CBS 340.73</strain>
    </source>
</reference>
<sequence length="411" mass="47072">MDVDDSVNDWSSDDDAERQLVRSAPCQRSQLRPARKTLPFVPYPDWDPGQSYEAQPPFCMHYIMEWKLTVNKRVAAKQTEDDLVVAPSDFWNEELSSTIADIVKSTGKPCKADATTVVISVNDRSERDITKRFKELKIDWPVVERQLQTWSHLLRIGKTLRIHVSFNYVESGKTARTAGRGATATQLAERNIRLDAEQVVSGGPDAWRQIYNLLRCPGPPCDRGPYCWQDIATKKHYKLMGHHLRGLVKFVQQGGKLETHGDVPEDIRTQLYAEEQQYSDRKRKRRDSGSHPTAHLPMIINNYIPALADRSRSALALPDSFSSQPSPLTIPGLRDDAVAAYCEWHCSKIRSQDQKEQYKLIRELALEKGFDLELIHEDHDAQFYIERGVLEGVARRWVKDVKVFLDQYDAL</sequence>
<feature type="region of interest" description="Disordered" evidence="1">
    <location>
        <begin position="1"/>
        <end position="28"/>
    </location>
</feature>
<organism evidence="2 3">
    <name type="scientific">Diplogelasinospora grovesii</name>
    <dbReference type="NCBI Taxonomy" id="303347"/>
    <lineage>
        <taxon>Eukaryota</taxon>
        <taxon>Fungi</taxon>
        <taxon>Dikarya</taxon>
        <taxon>Ascomycota</taxon>
        <taxon>Pezizomycotina</taxon>
        <taxon>Sordariomycetes</taxon>
        <taxon>Sordariomycetidae</taxon>
        <taxon>Sordariales</taxon>
        <taxon>Diplogelasinosporaceae</taxon>
        <taxon>Diplogelasinospora</taxon>
    </lineage>
</organism>
<accession>A0AAN6MXJ5</accession>
<dbReference type="Proteomes" id="UP001303473">
    <property type="component" value="Unassembled WGS sequence"/>
</dbReference>
<feature type="region of interest" description="Disordered" evidence="1">
    <location>
        <begin position="275"/>
        <end position="294"/>
    </location>
</feature>
<dbReference type="AlphaFoldDB" id="A0AAN6MXJ5"/>
<feature type="compositionally biased region" description="Acidic residues" evidence="1">
    <location>
        <begin position="1"/>
        <end position="16"/>
    </location>
</feature>
<comment type="caution">
    <text evidence="2">The sequence shown here is derived from an EMBL/GenBank/DDBJ whole genome shotgun (WGS) entry which is preliminary data.</text>
</comment>
<proteinExistence type="predicted"/>
<protein>
    <submittedName>
        <fullName evidence="2">Uncharacterized protein</fullName>
    </submittedName>
</protein>